<dbReference type="PANTHER" id="PTHR43272:SF32">
    <property type="entry name" value="AMP-DEPENDENT SYNTHETASE_LIGASE DOMAIN-CONTAINING PROTEIN"/>
    <property type="match status" value="1"/>
</dbReference>
<keyword evidence="3" id="KW-0443">Lipid metabolism</keyword>
<organism evidence="7 8">
    <name type="scientific">Trichogramma brassicae</name>
    <dbReference type="NCBI Taxonomy" id="86971"/>
    <lineage>
        <taxon>Eukaryota</taxon>
        <taxon>Metazoa</taxon>
        <taxon>Ecdysozoa</taxon>
        <taxon>Arthropoda</taxon>
        <taxon>Hexapoda</taxon>
        <taxon>Insecta</taxon>
        <taxon>Pterygota</taxon>
        <taxon>Neoptera</taxon>
        <taxon>Endopterygota</taxon>
        <taxon>Hymenoptera</taxon>
        <taxon>Apocrita</taxon>
        <taxon>Proctotrupomorpha</taxon>
        <taxon>Chalcidoidea</taxon>
        <taxon>Trichogrammatidae</taxon>
        <taxon>Trichogramma</taxon>
    </lineage>
</organism>
<feature type="region of interest" description="Disordered" evidence="5">
    <location>
        <begin position="381"/>
        <end position="410"/>
    </location>
</feature>
<name>A0A6H5IG06_9HYME</name>
<feature type="compositionally biased region" description="Polar residues" evidence="5">
    <location>
        <begin position="277"/>
        <end position="288"/>
    </location>
</feature>
<dbReference type="AlphaFoldDB" id="A0A6H5IG06"/>
<keyword evidence="2" id="KW-0276">Fatty acid metabolism</keyword>
<dbReference type="PANTHER" id="PTHR43272">
    <property type="entry name" value="LONG-CHAIN-FATTY-ACID--COA LIGASE"/>
    <property type="match status" value="1"/>
</dbReference>
<feature type="domain" description="AMP-dependent synthetase/ligase" evidence="6">
    <location>
        <begin position="86"/>
        <end position="258"/>
    </location>
</feature>
<evidence type="ECO:0000256" key="1">
    <source>
        <dbReference type="ARBA" id="ARBA00022598"/>
    </source>
</evidence>
<dbReference type="SUPFAM" id="SSF56801">
    <property type="entry name" value="Acetyl-CoA synthetase-like"/>
    <property type="match status" value="1"/>
</dbReference>
<evidence type="ECO:0000313" key="7">
    <source>
        <dbReference type="EMBL" id="CAB0035929.1"/>
    </source>
</evidence>
<dbReference type="EMBL" id="CADCXV010000805">
    <property type="protein sequence ID" value="CAB0035929.1"/>
    <property type="molecule type" value="Genomic_DNA"/>
</dbReference>
<gene>
    <name evidence="7" type="ORF">TBRA_LOCUS7812</name>
</gene>
<evidence type="ECO:0000256" key="2">
    <source>
        <dbReference type="ARBA" id="ARBA00022832"/>
    </source>
</evidence>
<feature type="region of interest" description="Disordered" evidence="5">
    <location>
        <begin position="277"/>
        <end position="316"/>
    </location>
</feature>
<keyword evidence="8" id="KW-1185">Reference proteome</keyword>
<dbReference type="Proteomes" id="UP000479190">
    <property type="component" value="Unassembled WGS sequence"/>
</dbReference>
<sequence>MYLLYIPASRATPSATDNETKIVDSRVLYIIPRRRRRRLLRWPCPDQVLSSDVDTTCEANGRVRLKLDGSIDADNYKPISVPGLLARTAARHPDHPALVSRPDATGQRTTITYREYERQVRQVAKAFLHLGLERHHSVCILGFNTPQWFISDIAAIYAGGFAAGIYTTNSPEACQYCAESSRANIIVVEDDKQLQKILQIRSQLPKLKAIVQFEGVPQHKDVLSWEDLLELGRQQSEDKLEAVLKTIGVNECCTLVYTVSFSQIRHLYIDEANSNSISNLVGNRGQSQSRDDQPRQHSDQRQGHTVGHRSQGRLRDGHQLSAAVARGGAGRRHIHVHAHGRHRPLRRQERTQGQPPRHSGRGATHRLPRGAARLGEDLREDAGGGAQQRPHQDLDRQLGQGPGSALQHAAHERRRLPVLGLSHRQVAGLRQGQGGPGPGQVPPVRHCGRAAQHRRQEVLHEPGHRHRRRLRHVRVRRRAHPLQQRQLPAGQRRPRAARLHDQARQHGQPGRGRDLHGRPPRVHGLPQRPGEDARGQGREQLAAHRRPRQDGREELPVRHGQDQGAGDHRRRREHTAGAHRAAGEEGVSRAEQRHAHRRQKKVPDHVGDAKAEVVLRKELLTRKLYNVYYQKCEKIFGRKSSLISHLNTHKDASEGLKDCASDNGKQKFDDPEYSINLQKRLHEGRVDLSRDKNIETVGDPKNLVKDQKLVHEFRKDDASKESKKKFGPPSISIKRRKKAKKIHKDKVSDGCYNCLNIAANSSFQLNKKRSCRGVDPSCLAKFGSRLFSAVIRLRPCCLGPAGPVQRCGAVLVSDVDLYHLIFFVADFEKYLRKIASAVIAAYRMCTAVHPLRFGKFGSPPLLSNNLATSCLSYLRANCVAANRPFLPRGYYLYHPDRARGISRRFLRSQICRPRENNFFQSYALKYRCFYVSRQPRCRGVIDVGERWCSTLMRQKEHAGKIVDLNV</sequence>
<dbReference type="Pfam" id="PF00501">
    <property type="entry name" value="AMP-binding"/>
    <property type="match status" value="1"/>
</dbReference>
<evidence type="ECO:0000313" key="8">
    <source>
        <dbReference type="Proteomes" id="UP000479190"/>
    </source>
</evidence>
<feature type="compositionally biased region" description="Basic and acidic residues" evidence="5">
    <location>
        <begin position="289"/>
        <end position="302"/>
    </location>
</feature>
<evidence type="ECO:0000256" key="5">
    <source>
        <dbReference type="SAM" id="MobiDB-lite"/>
    </source>
</evidence>
<dbReference type="InterPro" id="IPR000873">
    <property type="entry name" value="AMP-dep_synth/lig_dom"/>
</dbReference>
<feature type="region of interest" description="Disordered" evidence="5">
    <location>
        <begin position="428"/>
        <end position="605"/>
    </location>
</feature>
<feature type="compositionally biased region" description="Basic and acidic residues" evidence="5">
    <location>
        <begin position="548"/>
        <end position="567"/>
    </location>
</feature>
<feature type="compositionally biased region" description="Basic residues" evidence="5">
    <location>
        <begin position="463"/>
        <end position="480"/>
    </location>
</feature>
<protein>
    <recommendedName>
        <fullName evidence="4">long-chain-fatty-acid--CoA ligase</fullName>
        <ecNumber evidence="4">6.2.1.3</ecNumber>
    </recommendedName>
</protein>
<dbReference type="GO" id="GO:0005783">
    <property type="term" value="C:endoplasmic reticulum"/>
    <property type="evidence" value="ECO:0007669"/>
    <property type="project" value="TreeGrafter"/>
</dbReference>
<evidence type="ECO:0000259" key="6">
    <source>
        <dbReference type="Pfam" id="PF00501"/>
    </source>
</evidence>
<feature type="compositionally biased region" description="Basic and acidic residues" evidence="5">
    <location>
        <begin position="581"/>
        <end position="593"/>
    </location>
</feature>
<dbReference type="OrthoDB" id="3633556at2759"/>
<dbReference type="Gene3D" id="3.40.50.12780">
    <property type="entry name" value="N-terminal domain of ligase-like"/>
    <property type="match status" value="1"/>
</dbReference>
<evidence type="ECO:0000256" key="3">
    <source>
        <dbReference type="ARBA" id="ARBA00023098"/>
    </source>
</evidence>
<dbReference type="EC" id="6.2.1.3" evidence="4"/>
<feature type="compositionally biased region" description="Basic residues" evidence="5">
    <location>
        <begin position="358"/>
        <end position="368"/>
    </location>
</feature>
<evidence type="ECO:0000256" key="4">
    <source>
        <dbReference type="ARBA" id="ARBA00026121"/>
    </source>
</evidence>
<reference evidence="7 8" key="1">
    <citation type="submission" date="2020-02" db="EMBL/GenBank/DDBJ databases">
        <authorList>
            <person name="Ferguson B K."/>
        </authorList>
    </citation>
    <scope>NUCLEOTIDE SEQUENCE [LARGE SCALE GENOMIC DNA]</scope>
</reference>
<proteinExistence type="predicted"/>
<accession>A0A6H5IG06</accession>
<keyword evidence="1" id="KW-0436">Ligase</keyword>
<dbReference type="InterPro" id="IPR042099">
    <property type="entry name" value="ANL_N_sf"/>
</dbReference>
<dbReference type="GO" id="GO:0016020">
    <property type="term" value="C:membrane"/>
    <property type="evidence" value="ECO:0007669"/>
    <property type="project" value="TreeGrafter"/>
</dbReference>
<feature type="region of interest" description="Disordered" evidence="5">
    <location>
        <begin position="337"/>
        <end position="368"/>
    </location>
</feature>
<dbReference type="GO" id="GO:0004467">
    <property type="term" value="F:long-chain fatty acid-CoA ligase activity"/>
    <property type="evidence" value="ECO:0007669"/>
    <property type="project" value="UniProtKB-EC"/>
</dbReference>